<dbReference type="SMART" id="SM00283">
    <property type="entry name" value="MA"/>
    <property type="match status" value="1"/>
</dbReference>
<dbReference type="GO" id="GO:0016020">
    <property type="term" value="C:membrane"/>
    <property type="evidence" value="ECO:0007669"/>
    <property type="project" value="UniProtKB-SubCell"/>
</dbReference>
<evidence type="ECO:0000313" key="8">
    <source>
        <dbReference type="EMBL" id="ARU58906.1"/>
    </source>
</evidence>
<dbReference type="PROSITE" id="PS50111">
    <property type="entry name" value="CHEMOTAXIS_TRANSDUC_2"/>
    <property type="match status" value="1"/>
</dbReference>
<evidence type="ECO:0000259" key="7">
    <source>
        <dbReference type="PROSITE" id="PS50885"/>
    </source>
</evidence>
<keyword evidence="5" id="KW-0472">Membrane</keyword>
<keyword evidence="9" id="KW-1185">Reference proteome</keyword>
<keyword evidence="2 4" id="KW-0807">Transducer</keyword>
<dbReference type="InterPro" id="IPR004089">
    <property type="entry name" value="MCPsignal_dom"/>
</dbReference>
<dbReference type="PANTHER" id="PTHR32089:SF112">
    <property type="entry name" value="LYSOZYME-LIKE PROTEIN-RELATED"/>
    <property type="match status" value="1"/>
</dbReference>
<sequence>MKIKTSSNLICAVLGGLIVALLVTSYWAFQRIKTPLSLLDNYYLTVQKVTVNVRGLGEQYLLSSDASLLQDANVHLDSLLASQFDVFPEHVALQLIEQIENYRDFINGDLRAAGKLSRTPDVLLVNGERQLLDYSDLLFDYAFAGMEDNTALSYRYISASRALFAAISALISAREKYVQTADKAHQRNVFHYLKEARDIVQEIQALPLLNVYEAEAEDNFGLQLSVEEPEEKRAEIDSELNSLLRQYRKDWDSTEQVVQQTGQTQHAFQALSETMVGTLAGFEADIRAHITQIETEVKTLGIGLLASMSIVATVLYFFIRLAINLPVTRLLEKMRDLTRGEGDLTSRIELEGKNELAELCLNLNQFIAEIHGIVSHVKLATGEMVRLGEDMSSSVQSCEHNSAEQVSQMEQIAAATDEMASTSQCVADNVEHSRQLADLSASNVSEAALNMNRIQYRMETLADKVRAADSEMSLLNDQAKNIAECVTIIQAISEQTNLLALNAAIESARAGSAGRGFSVVADEVRTLAARSNESGSMITDTITQIQDKSSSTSTMMQECSEISSECAESVNQLSERLVQLEAHFQGLRESHDQVSSAAEEQSVTTEQMNQNIQVINLASGDVYQKIRALAGVSERVGKQALEIETLVARFQT</sequence>
<keyword evidence="5" id="KW-0812">Transmembrane</keyword>
<feature type="transmembrane region" description="Helical" evidence="5">
    <location>
        <begin position="9"/>
        <end position="29"/>
    </location>
</feature>
<dbReference type="SMART" id="SM00304">
    <property type="entry name" value="HAMP"/>
    <property type="match status" value="1"/>
</dbReference>
<dbReference type="PANTHER" id="PTHR32089">
    <property type="entry name" value="METHYL-ACCEPTING CHEMOTAXIS PROTEIN MCPB"/>
    <property type="match status" value="1"/>
</dbReference>
<evidence type="ECO:0000256" key="2">
    <source>
        <dbReference type="ARBA" id="ARBA00023224"/>
    </source>
</evidence>
<evidence type="ECO:0000256" key="5">
    <source>
        <dbReference type="SAM" id="Phobius"/>
    </source>
</evidence>
<dbReference type="GO" id="GO:0006935">
    <property type="term" value="P:chemotaxis"/>
    <property type="evidence" value="ECO:0007669"/>
    <property type="project" value="UniProtKB-ARBA"/>
</dbReference>
<dbReference type="Pfam" id="PF00672">
    <property type="entry name" value="HAMP"/>
    <property type="match status" value="1"/>
</dbReference>
<dbReference type="SUPFAM" id="SSF58104">
    <property type="entry name" value="Methyl-accepting chemotaxis protein (MCP) signaling domain"/>
    <property type="match status" value="1"/>
</dbReference>
<dbReference type="KEGG" id="ome:OLMES_4918"/>
<dbReference type="CDD" id="cd06225">
    <property type="entry name" value="HAMP"/>
    <property type="match status" value="1"/>
</dbReference>
<dbReference type="Pfam" id="PF00015">
    <property type="entry name" value="MCPsignal"/>
    <property type="match status" value="1"/>
</dbReference>
<dbReference type="Proteomes" id="UP000196027">
    <property type="component" value="Chromosome"/>
</dbReference>
<dbReference type="Gene3D" id="1.10.287.950">
    <property type="entry name" value="Methyl-accepting chemotaxis protein"/>
    <property type="match status" value="1"/>
</dbReference>
<comment type="subcellular location">
    <subcellularLocation>
        <location evidence="1">Membrane</location>
    </subcellularLocation>
</comment>
<comment type="similarity">
    <text evidence="3">Belongs to the methyl-accepting chemotaxis (MCP) protein family.</text>
</comment>
<dbReference type="RefSeq" id="WP_087463632.1">
    <property type="nucleotide sequence ID" value="NZ_CP021425.1"/>
</dbReference>
<evidence type="ECO:0000256" key="4">
    <source>
        <dbReference type="PROSITE-ProRule" id="PRU00284"/>
    </source>
</evidence>
<reference evidence="8 9" key="1">
    <citation type="submission" date="2017-05" db="EMBL/GenBank/DDBJ databases">
        <title>Genomic insights into alkan degradation activity of Oleiphilus messinensis.</title>
        <authorList>
            <person name="Kozyavkin S.A."/>
            <person name="Slesarev A.I."/>
            <person name="Golyshin P.N."/>
            <person name="Korzhenkov A."/>
            <person name="Golyshina O.N."/>
            <person name="Toshchakov S.V."/>
        </authorList>
    </citation>
    <scope>NUCLEOTIDE SEQUENCE [LARGE SCALE GENOMIC DNA]</scope>
    <source>
        <strain evidence="8 9">ME102</strain>
    </source>
</reference>
<organism evidence="8 9">
    <name type="scientific">Oleiphilus messinensis</name>
    <dbReference type="NCBI Taxonomy" id="141451"/>
    <lineage>
        <taxon>Bacteria</taxon>
        <taxon>Pseudomonadati</taxon>
        <taxon>Pseudomonadota</taxon>
        <taxon>Gammaproteobacteria</taxon>
        <taxon>Oceanospirillales</taxon>
        <taxon>Oleiphilaceae</taxon>
        <taxon>Oleiphilus</taxon>
    </lineage>
</organism>
<name>A0A1Y0IGE8_9GAMM</name>
<keyword evidence="5" id="KW-1133">Transmembrane helix</keyword>
<dbReference type="PROSITE" id="PS50885">
    <property type="entry name" value="HAMP"/>
    <property type="match status" value="1"/>
</dbReference>
<dbReference type="FunFam" id="1.10.287.950:FF:000001">
    <property type="entry name" value="Methyl-accepting chemotaxis sensory transducer"/>
    <property type="match status" value="1"/>
</dbReference>
<gene>
    <name evidence="8" type="ORF">OLMES_4918</name>
</gene>
<accession>A0A1Y0IGE8</accession>
<evidence type="ECO:0000313" key="9">
    <source>
        <dbReference type="Proteomes" id="UP000196027"/>
    </source>
</evidence>
<feature type="domain" description="Methyl-accepting transducer" evidence="6">
    <location>
        <begin position="380"/>
        <end position="616"/>
    </location>
</feature>
<dbReference type="InterPro" id="IPR003660">
    <property type="entry name" value="HAMP_dom"/>
</dbReference>
<feature type="domain" description="HAMP" evidence="7">
    <location>
        <begin position="321"/>
        <end position="375"/>
    </location>
</feature>
<dbReference type="GO" id="GO:0007165">
    <property type="term" value="P:signal transduction"/>
    <property type="evidence" value="ECO:0007669"/>
    <property type="project" value="UniProtKB-KW"/>
</dbReference>
<protein>
    <submittedName>
        <fullName evidence="8">Methyl-accepting chemotaxis sensory transducer</fullName>
    </submittedName>
</protein>
<dbReference type="EMBL" id="CP021425">
    <property type="protein sequence ID" value="ARU58906.1"/>
    <property type="molecule type" value="Genomic_DNA"/>
</dbReference>
<proteinExistence type="inferred from homology"/>
<evidence type="ECO:0000256" key="1">
    <source>
        <dbReference type="ARBA" id="ARBA00004370"/>
    </source>
</evidence>
<dbReference type="AlphaFoldDB" id="A0A1Y0IGE8"/>
<dbReference type="OrthoDB" id="7024925at2"/>
<evidence type="ECO:0000256" key="3">
    <source>
        <dbReference type="ARBA" id="ARBA00029447"/>
    </source>
</evidence>
<evidence type="ECO:0000259" key="6">
    <source>
        <dbReference type="PROSITE" id="PS50111"/>
    </source>
</evidence>